<proteinExistence type="predicted"/>
<accession>A0A2B7Y569</accession>
<dbReference type="STRING" id="1447875.A0A2B7Y569"/>
<dbReference type="InterPro" id="IPR056867">
    <property type="entry name" value="LRR_15"/>
</dbReference>
<dbReference type="OrthoDB" id="4188116at2759"/>
<dbReference type="SUPFAM" id="SSF52047">
    <property type="entry name" value="RNI-like"/>
    <property type="match status" value="1"/>
</dbReference>
<evidence type="ECO:0000313" key="2">
    <source>
        <dbReference type="EMBL" id="PGH16345.1"/>
    </source>
</evidence>
<keyword evidence="3" id="KW-1185">Reference proteome</keyword>
<organism evidence="2 3">
    <name type="scientific">Helicocarpus griseus UAMH5409</name>
    <dbReference type="NCBI Taxonomy" id="1447875"/>
    <lineage>
        <taxon>Eukaryota</taxon>
        <taxon>Fungi</taxon>
        <taxon>Dikarya</taxon>
        <taxon>Ascomycota</taxon>
        <taxon>Pezizomycotina</taxon>
        <taxon>Eurotiomycetes</taxon>
        <taxon>Eurotiomycetidae</taxon>
        <taxon>Onygenales</taxon>
        <taxon>Ajellomycetaceae</taxon>
        <taxon>Helicocarpus</taxon>
    </lineage>
</organism>
<feature type="domain" description="Leucine-rich repeat" evidence="1">
    <location>
        <begin position="249"/>
        <end position="335"/>
    </location>
</feature>
<evidence type="ECO:0000259" key="1">
    <source>
        <dbReference type="Pfam" id="PF24969"/>
    </source>
</evidence>
<dbReference type="Proteomes" id="UP000223968">
    <property type="component" value="Unassembled WGS sequence"/>
</dbReference>
<protein>
    <recommendedName>
        <fullName evidence="1">Leucine-rich repeat domain-containing protein</fullName>
    </recommendedName>
</protein>
<gene>
    <name evidence="2" type="ORF">AJ79_01887</name>
</gene>
<dbReference type="AlphaFoldDB" id="A0A2B7Y569"/>
<dbReference type="EMBL" id="PDNB01000018">
    <property type="protein sequence ID" value="PGH16345.1"/>
    <property type="molecule type" value="Genomic_DNA"/>
</dbReference>
<dbReference type="Pfam" id="PF24969">
    <property type="entry name" value="LRR_15"/>
    <property type="match status" value="1"/>
</dbReference>
<comment type="caution">
    <text evidence="2">The sequence shown here is derived from an EMBL/GenBank/DDBJ whole genome shotgun (WGS) entry which is preliminary data.</text>
</comment>
<reference evidence="2 3" key="1">
    <citation type="submission" date="2017-10" db="EMBL/GenBank/DDBJ databases">
        <title>Comparative genomics in systemic dimorphic fungi from Ajellomycetaceae.</title>
        <authorList>
            <person name="Munoz J.F."/>
            <person name="Mcewen J.G."/>
            <person name="Clay O.K."/>
            <person name="Cuomo C.A."/>
        </authorList>
    </citation>
    <scope>NUCLEOTIDE SEQUENCE [LARGE SCALE GENOMIC DNA]</scope>
    <source>
        <strain evidence="2 3">UAMH5409</strain>
    </source>
</reference>
<evidence type="ECO:0000313" key="3">
    <source>
        <dbReference type="Proteomes" id="UP000223968"/>
    </source>
</evidence>
<name>A0A2B7Y569_9EURO</name>
<sequence>MADDLLEILMIDQERAERDEEPVPYELQEALMVMLLVICPNVEILRVEDVQVRFLKEFLKMNSEGQRYLRSLRHVELLRDKSDEEFSVDRYLRCHLTDNLLDLMSVPSIERVTTRGVFEDGIFPPFLRSGVSNIKKLDIRYSTVENRVFRFIIHHPKELEEFKFSSGQLEVSPDDYGYEYLPRFFGRSLLRHRSALKVLDLDVDNAVTIDSGADYDSDNFCDWSKNSEDEDDEEDSGDGWEFDMRRYGHTIGSLHDFIALRRLSIGVCVLFGPLDEDDDEFVPVPFRLIDALPPNLEHLCIRGCVAGEYTSHTKQIGDFLVNKHRWPPSLKEICGLAECEPGLPFWNRLDEDERMDDVDALVPWEQGQDKWTDYGDEEPPKLQDVPWVRWY</sequence>